<dbReference type="EMBL" id="JBHSJG010000049">
    <property type="protein sequence ID" value="MFC4989507.1"/>
    <property type="molecule type" value="Genomic_DNA"/>
</dbReference>
<dbReference type="RefSeq" id="WP_114577887.1">
    <property type="nucleotide sequence ID" value="NZ_JAIVEF010000002.1"/>
</dbReference>
<dbReference type="PANTHER" id="PTHR30411">
    <property type="entry name" value="CYTOPLASMIC PROTEIN"/>
    <property type="match status" value="1"/>
</dbReference>
<reference evidence="2 3" key="1">
    <citation type="journal article" date="2019" name="Int. J. Syst. Evol. Microbiol.">
        <title>The Global Catalogue of Microorganisms (GCM) 10K type strain sequencing project: providing services to taxonomists for standard genome sequencing and annotation.</title>
        <authorList>
            <consortium name="The Broad Institute Genomics Platform"/>
            <consortium name="The Broad Institute Genome Sequencing Center for Infectious Disease"/>
            <person name="Wu L."/>
            <person name="Ma J."/>
        </authorList>
    </citation>
    <scope>NUCLEOTIDE SEQUENCE [LARGE SCALE GENOMIC DNA]</scope>
    <source>
        <strain evidence="2 3">CGMCC 1.15824</strain>
    </source>
</reference>
<dbReference type="SUPFAM" id="SSF55826">
    <property type="entry name" value="YbaK/ProRS associated domain"/>
    <property type="match status" value="1"/>
</dbReference>
<keyword evidence="3" id="KW-1185">Reference proteome</keyword>
<sequence length="156" mass="16514">MHRRAREFRDRVTDQFGIDLAIHEFPEGTKTAEDAAAAVGCEVRAIASALVFVADGDPIVVVTSGANRASEAKVAEELETGDVRMADPDTVREATGYAIGGVPPFGHDGDVPTLVDETLLAEEEVWAAAGTPEAVFPIDPERLVEFAGARPADVVE</sequence>
<dbReference type="Pfam" id="PF04073">
    <property type="entry name" value="tRNA_edit"/>
    <property type="match status" value="1"/>
</dbReference>
<protein>
    <submittedName>
        <fullName evidence="2">YbaK/EbsC family protein</fullName>
    </submittedName>
</protein>
<feature type="domain" description="YbaK/aminoacyl-tRNA synthetase-associated" evidence="1">
    <location>
        <begin position="27"/>
        <end position="146"/>
    </location>
</feature>
<name>A0ABD5QIT0_9EURY</name>
<evidence type="ECO:0000313" key="2">
    <source>
        <dbReference type="EMBL" id="MFC4989507.1"/>
    </source>
</evidence>
<dbReference type="InterPro" id="IPR036754">
    <property type="entry name" value="YbaK/aa-tRNA-synt-asso_dom_sf"/>
</dbReference>
<dbReference type="AlphaFoldDB" id="A0ABD5QIT0"/>
<comment type="caution">
    <text evidence="2">The sequence shown here is derived from an EMBL/GenBank/DDBJ whole genome shotgun (WGS) entry which is preliminary data.</text>
</comment>
<dbReference type="Proteomes" id="UP001595925">
    <property type="component" value="Unassembled WGS sequence"/>
</dbReference>
<evidence type="ECO:0000313" key="3">
    <source>
        <dbReference type="Proteomes" id="UP001595925"/>
    </source>
</evidence>
<gene>
    <name evidence="2" type="ORF">ACFPFO_17435</name>
</gene>
<proteinExistence type="predicted"/>
<dbReference type="CDD" id="cd04333">
    <property type="entry name" value="ProX_deacylase"/>
    <property type="match status" value="1"/>
</dbReference>
<dbReference type="InterPro" id="IPR007214">
    <property type="entry name" value="YbaK/aa-tRNA-synth-assoc-dom"/>
</dbReference>
<dbReference type="PANTHER" id="PTHR30411:SF1">
    <property type="entry name" value="CYTOPLASMIC PROTEIN"/>
    <property type="match status" value="1"/>
</dbReference>
<accession>A0ABD5QIT0</accession>
<organism evidence="2 3">
    <name type="scientific">Saliphagus infecundisoli</name>
    <dbReference type="NCBI Taxonomy" id="1849069"/>
    <lineage>
        <taxon>Archaea</taxon>
        <taxon>Methanobacteriati</taxon>
        <taxon>Methanobacteriota</taxon>
        <taxon>Stenosarchaea group</taxon>
        <taxon>Halobacteria</taxon>
        <taxon>Halobacteriales</taxon>
        <taxon>Natrialbaceae</taxon>
        <taxon>Saliphagus</taxon>
    </lineage>
</organism>
<dbReference type="GO" id="GO:0006399">
    <property type="term" value="P:tRNA metabolic process"/>
    <property type="evidence" value="ECO:0007669"/>
    <property type="project" value="UniProtKB-ARBA"/>
</dbReference>
<dbReference type="Gene3D" id="3.90.960.10">
    <property type="entry name" value="YbaK/aminoacyl-tRNA synthetase-associated domain"/>
    <property type="match status" value="1"/>
</dbReference>
<evidence type="ECO:0000259" key="1">
    <source>
        <dbReference type="Pfam" id="PF04073"/>
    </source>
</evidence>